<feature type="transmembrane region" description="Helical" evidence="9">
    <location>
        <begin position="102"/>
        <end position="135"/>
    </location>
</feature>
<dbReference type="InterPro" id="IPR006153">
    <property type="entry name" value="Cation/H_exchanger_TM"/>
</dbReference>
<evidence type="ECO:0000256" key="2">
    <source>
        <dbReference type="ARBA" id="ARBA00022448"/>
    </source>
</evidence>
<dbReference type="PANTHER" id="PTHR32507">
    <property type="entry name" value="NA(+)/H(+) ANTIPORTER 1"/>
    <property type="match status" value="1"/>
</dbReference>
<evidence type="ECO:0000259" key="10">
    <source>
        <dbReference type="Pfam" id="PF00999"/>
    </source>
</evidence>
<keyword evidence="12" id="KW-1185">Reference proteome</keyword>
<feature type="transmembrane region" description="Helical" evidence="9">
    <location>
        <begin position="212"/>
        <end position="231"/>
    </location>
</feature>
<dbReference type="AlphaFoldDB" id="A0A7Y9YHB8"/>
<evidence type="ECO:0000256" key="7">
    <source>
        <dbReference type="ARBA" id="ARBA00023136"/>
    </source>
</evidence>
<keyword evidence="6" id="KW-0406">Ion transport</keyword>
<feature type="domain" description="Cation/H+ exchanger transmembrane" evidence="10">
    <location>
        <begin position="16"/>
        <end position="422"/>
    </location>
</feature>
<evidence type="ECO:0000313" key="12">
    <source>
        <dbReference type="Proteomes" id="UP000537326"/>
    </source>
</evidence>
<comment type="subcellular location">
    <subcellularLocation>
        <location evidence="1">Cell membrane</location>
        <topology evidence="1">Multi-pass membrane protein</topology>
    </subcellularLocation>
</comment>
<evidence type="ECO:0000256" key="3">
    <source>
        <dbReference type="ARBA" id="ARBA00022449"/>
    </source>
</evidence>
<dbReference type="EMBL" id="JACBZI010000001">
    <property type="protein sequence ID" value="NYI11029.1"/>
    <property type="molecule type" value="Genomic_DNA"/>
</dbReference>
<reference evidence="11 12" key="1">
    <citation type="submission" date="2020-07" db="EMBL/GenBank/DDBJ databases">
        <title>Sequencing the genomes of 1000 actinobacteria strains.</title>
        <authorList>
            <person name="Klenk H.-P."/>
        </authorList>
    </citation>
    <scope>NUCLEOTIDE SEQUENCE [LARGE SCALE GENOMIC DNA]</scope>
    <source>
        <strain evidence="11 12">DSM 18248</strain>
    </source>
</reference>
<keyword evidence="7 9" id="KW-0472">Membrane</keyword>
<name>A0A7Y9YHB8_9ACTN</name>
<dbReference type="RefSeq" id="WP_179531777.1">
    <property type="nucleotide sequence ID" value="NZ_BAAAPP010000005.1"/>
</dbReference>
<accession>A0A7Y9YHB8</accession>
<keyword evidence="3" id="KW-0050">Antiport</keyword>
<feature type="transmembrane region" description="Helical" evidence="9">
    <location>
        <begin position="61"/>
        <end position="81"/>
    </location>
</feature>
<evidence type="ECO:0000256" key="4">
    <source>
        <dbReference type="ARBA" id="ARBA00022692"/>
    </source>
</evidence>
<organism evidence="11 12">
    <name type="scientific">Nocardioides marinus</name>
    <dbReference type="NCBI Taxonomy" id="374514"/>
    <lineage>
        <taxon>Bacteria</taxon>
        <taxon>Bacillati</taxon>
        <taxon>Actinomycetota</taxon>
        <taxon>Actinomycetes</taxon>
        <taxon>Propionibacteriales</taxon>
        <taxon>Nocardioidaceae</taxon>
        <taxon>Nocardioides</taxon>
    </lineage>
</organism>
<dbReference type="GO" id="GO:1902600">
    <property type="term" value="P:proton transmembrane transport"/>
    <property type="evidence" value="ECO:0007669"/>
    <property type="project" value="InterPro"/>
</dbReference>
<dbReference type="GO" id="GO:0005886">
    <property type="term" value="C:plasma membrane"/>
    <property type="evidence" value="ECO:0007669"/>
    <property type="project" value="UniProtKB-SubCell"/>
</dbReference>
<protein>
    <submittedName>
        <fullName evidence="11">NhaP-type Na+/H+ or K+/H+ antiporter</fullName>
    </submittedName>
</protein>
<feature type="transmembrane region" description="Helical" evidence="9">
    <location>
        <begin position="183"/>
        <end position="200"/>
    </location>
</feature>
<comment type="caution">
    <text evidence="11">The sequence shown here is derived from an EMBL/GenBank/DDBJ whole genome shotgun (WGS) entry which is preliminary data.</text>
</comment>
<keyword evidence="2" id="KW-0813">Transport</keyword>
<evidence type="ECO:0000256" key="1">
    <source>
        <dbReference type="ARBA" id="ARBA00004651"/>
    </source>
</evidence>
<dbReference type="Pfam" id="PF00999">
    <property type="entry name" value="Na_H_Exchanger"/>
    <property type="match status" value="1"/>
</dbReference>
<keyword evidence="5 9" id="KW-1133">Transmembrane helix</keyword>
<evidence type="ECO:0000313" key="11">
    <source>
        <dbReference type="EMBL" id="NYI11029.1"/>
    </source>
</evidence>
<keyword evidence="4 9" id="KW-0812">Transmembrane</keyword>
<feature type="transmembrane region" description="Helical" evidence="9">
    <location>
        <begin position="368"/>
        <end position="386"/>
    </location>
</feature>
<sequence>MSADLVYLVAGLCLILSVLLPAVLRGAPVTTPMLLIGTGMLIGLTPLPEDLPLGHDDNRALIEHATELTVIVALMGVGLAIDRPLDLRRLSSWRTWSPAWRLLGVAMPLSIASVALLGWALGAAPAVALLLGAVLAPTDPVLASDVQVGGPTVSDDEEDVESETEDDEVRFALTSEAGLNDGLAFPFVYAAILLATEGAVSDWGARWVAWELLGKTAIGVAAGMLVGHLLARVAFRADNPALRVAERGEPLLAVAALFTAYGVGEVAQGYGFLAVFACAMTFRAAERRHSYHRDMHQVVERLERLLTLFVLLALGIALTRGLLEDLDWRSVAVAVAVVGLIRPAAAWVALAVRAPTEGPGTLTRRERVATAFFGVRGVGSLYYLAYAGADVADFRSGWLWSTVGLTIVVSVVVHGATAGPVMSRLECRRAQWAQQQEDEDEQRDQRRGRTAV</sequence>
<feature type="transmembrane region" description="Helical" evidence="9">
    <location>
        <begin position="398"/>
        <end position="419"/>
    </location>
</feature>
<feature type="transmembrane region" description="Helical" evidence="9">
    <location>
        <begin position="251"/>
        <end position="284"/>
    </location>
</feature>
<feature type="compositionally biased region" description="Basic and acidic residues" evidence="8">
    <location>
        <begin position="443"/>
        <end position="452"/>
    </location>
</feature>
<dbReference type="Proteomes" id="UP000537326">
    <property type="component" value="Unassembled WGS sequence"/>
</dbReference>
<feature type="transmembrane region" description="Helical" evidence="9">
    <location>
        <begin position="305"/>
        <end position="323"/>
    </location>
</feature>
<dbReference type="PANTHER" id="PTHR32507:SF8">
    <property type="entry name" value="CNH1P"/>
    <property type="match status" value="1"/>
</dbReference>
<proteinExistence type="predicted"/>
<evidence type="ECO:0000256" key="9">
    <source>
        <dbReference type="SAM" id="Phobius"/>
    </source>
</evidence>
<feature type="region of interest" description="Disordered" evidence="8">
    <location>
        <begin position="432"/>
        <end position="452"/>
    </location>
</feature>
<dbReference type="GO" id="GO:0015297">
    <property type="term" value="F:antiporter activity"/>
    <property type="evidence" value="ECO:0007669"/>
    <property type="project" value="UniProtKB-KW"/>
</dbReference>
<evidence type="ECO:0000256" key="6">
    <source>
        <dbReference type="ARBA" id="ARBA00023065"/>
    </source>
</evidence>
<gene>
    <name evidence="11" type="ORF">BKA05_002544</name>
</gene>
<feature type="transmembrane region" description="Helical" evidence="9">
    <location>
        <begin position="329"/>
        <end position="352"/>
    </location>
</feature>
<evidence type="ECO:0000256" key="8">
    <source>
        <dbReference type="SAM" id="MobiDB-lite"/>
    </source>
</evidence>
<evidence type="ECO:0000256" key="5">
    <source>
        <dbReference type="ARBA" id="ARBA00022989"/>
    </source>
</evidence>